<keyword evidence="5" id="KW-1185">Reference proteome</keyword>
<evidence type="ECO:0000313" key="4">
    <source>
        <dbReference type="EnsemblMetazoa" id="XP_019766567.1"/>
    </source>
</evidence>
<accession>N6TYB7</accession>
<dbReference type="PANTHER" id="PTHR36694:SF11">
    <property type="entry name" value="LP21121P-RELATED"/>
    <property type="match status" value="1"/>
</dbReference>
<dbReference type="PANTHER" id="PTHR36694">
    <property type="entry name" value="PASIFLORA 1, ISOFORM A-RELATED"/>
    <property type="match status" value="1"/>
</dbReference>
<organism evidence="2">
    <name type="scientific">Dendroctonus ponderosae</name>
    <name type="common">Mountain pine beetle</name>
    <dbReference type="NCBI Taxonomy" id="77166"/>
    <lineage>
        <taxon>Eukaryota</taxon>
        <taxon>Metazoa</taxon>
        <taxon>Ecdysozoa</taxon>
        <taxon>Arthropoda</taxon>
        <taxon>Hexapoda</taxon>
        <taxon>Insecta</taxon>
        <taxon>Pterygota</taxon>
        <taxon>Neoptera</taxon>
        <taxon>Endopterygota</taxon>
        <taxon>Coleoptera</taxon>
        <taxon>Polyphaga</taxon>
        <taxon>Cucujiformia</taxon>
        <taxon>Curculionidae</taxon>
        <taxon>Scolytinae</taxon>
        <taxon>Dendroctonus</taxon>
    </lineage>
</organism>
<dbReference type="HOGENOM" id="CLU_1579807_0_0_1"/>
<dbReference type="STRING" id="77166.N6TYB7"/>
<keyword evidence="1" id="KW-0472">Membrane</keyword>
<keyword evidence="1" id="KW-0812">Transmembrane</keyword>
<dbReference type="OrthoDB" id="6572371at2759"/>
<feature type="non-terminal residue" evidence="2">
    <location>
        <position position="1"/>
    </location>
</feature>
<dbReference type="Proteomes" id="UP000019118">
    <property type="component" value="Unassembled WGS sequence"/>
</dbReference>
<feature type="transmembrane region" description="Helical" evidence="1">
    <location>
        <begin position="64"/>
        <end position="89"/>
    </location>
</feature>
<dbReference type="Proteomes" id="UP000030742">
    <property type="component" value="Unassembled WGS sequence"/>
</dbReference>
<dbReference type="EnsemblMetazoa" id="XM_019911008.1">
    <property type="protein sequence ID" value="XP_019766567.1"/>
    <property type="gene ID" value="LOC109541988"/>
</dbReference>
<dbReference type="EMBL" id="KB741166">
    <property type="protein sequence ID" value="ENN73376.1"/>
    <property type="molecule type" value="Genomic_DNA"/>
</dbReference>
<dbReference type="GO" id="GO:0060857">
    <property type="term" value="P:establishment of glial blood-brain barrier"/>
    <property type="evidence" value="ECO:0007669"/>
    <property type="project" value="TreeGrafter"/>
</dbReference>
<evidence type="ECO:0000313" key="2">
    <source>
        <dbReference type="EMBL" id="ENN73376.1"/>
    </source>
</evidence>
<reference evidence="4" key="2">
    <citation type="submission" date="2024-08" db="UniProtKB">
        <authorList>
            <consortium name="EnsemblMetazoa"/>
        </authorList>
    </citation>
    <scope>IDENTIFICATION</scope>
</reference>
<evidence type="ECO:0000313" key="5">
    <source>
        <dbReference type="Proteomes" id="UP000019118"/>
    </source>
</evidence>
<name>N6TYB7_DENPD</name>
<feature type="transmembrane region" description="Helical" evidence="1">
    <location>
        <begin position="101"/>
        <end position="124"/>
    </location>
</feature>
<dbReference type="EMBL" id="KB632257">
    <property type="protein sequence ID" value="ERL90780.1"/>
    <property type="molecule type" value="Genomic_DNA"/>
</dbReference>
<evidence type="ECO:0000313" key="6">
    <source>
        <dbReference type="Proteomes" id="UP000030742"/>
    </source>
</evidence>
<dbReference type="GO" id="GO:0005886">
    <property type="term" value="C:plasma membrane"/>
    <property type="evidence" value="ECO:0007669"/>
    <property type="project" value="TreeGrafter"/>
</dbReference>
<evidence type="ECO:0000256" key="1">
    <source>
        <dbReference type="SAM" id="Phobius"/>
    </source>
</evidence>
<sequence length="169" mass="19250">MVQLQACWAPCLWTDSLKTACKAISFYTVAVSVVLMTFTVFNMLGGDSTQLYNPLFEADVRYSMQVVGGIFLLYFLALIAAAGVLVYGLHVMVRGLMLPWMALFGLGILFQLVFGLWLLGGYYIYIECVLYTLVLWSWMAYNVYCWLVVRSQYSVFEVLQSPNIELLWP</sequence>
<keyword evidence="1" id="KW-1133">Transmembrane helix</keyword>
<gene>
    <name evidence="4" type="primary">109541988</name>
    <name evidence="3" type="ORF">D910_08126</name>
    <name evidence="2" type="ORF">YQE_10003</name>
</gene>
<evidence type="ECO:0000313" key="3">
    <source>
        <dbReference type="EMBL" id="ERL90780.1"/>
    </source>
</evidence>
<dbReference type="GO" id="GO:0019991">
    <property type="term" value="P:septate junction assembly"/>
    <property type="evidence" value="ECO:0007669"/>
    <property type="project" value="TreeGrafter"/>
</dbReference>
<dbReference type="KEGG" id="dpa:109541988"/>
<reference evidence="5 6" key="1">
    <citation type="journal article" date="2013" name="Genome Biol.">
        <title>Draft genome of the mountain pine beetle, Dendroctonus ponderosae Hopkins, a major forest pest.</title>
        <authorList>
            <person name="Keeling C.I."/>
            <person name="Yuen M.M."/>
            <person name="Liao N.Y."/>
            <person name="Docking T.R."/>
            <person name="Chan S.K."/>
            <person name="Taylor G.A."/>
            <person name="Palmquist D.L."/>
            <person name="Jackman S.D."/>
            <person name="Nguyen A."/>
            <person name="Li M."/>
            <person name="Henderson H."/>
            <person name="Janes J.K."/>
            <person name="Zhao Y."/>
            <person name="Pandoh P."/>
            <person name="Moore R."/>
            <person name="Sperling F.A."/>
            <person name="Huber D.P."/>
            <person name="Birol I."/>
            <person name="Jones S.J."/>
            <person name="Bohlmann J."/>
        </authorList>
    </citation>
    <scope>NUCLEOTIDE SEQUENCE</scope>
</reference>
<feature type="transmembrane region" description="Helical" evidence="1">
    <location>
        <begin position="130"/>
        <end position="149"/>
    </location>
</feature>
<dbReference type="GO" id="GO:0035159">
    <property type="term" value="P:regulation of tube length, open tracheal system"/>
    <property type="evidence" value="ECO:0007669"/>
    <property type="project" value="TreeGrafter"/>
</dbReference>
<dbReference type="EnsemblMetazoa" id="XM_019911009.1">
    <property type="protein sequence ID" value="XP_019766568.1"/>
    <property type="gene ID" value="LOC109541988"/>
</dbReference>
<dbReference type="AlphaFoldDB" id="N6TYB7"/>
<proteinExistence type="predicted"/>
<dbReference type="OMA" id="LILWVWM"/>
<feature type="transmembrane region" description="Helical" evidence="1">
    <location>
        <begin position="24"/>
        <end position="44"/>
    </location>
</feature>
<protein>
    <submittedName>
        <fullName evidence="2 4">Uncharacterized protein</fullName>
    </submittedName>
</protein>